<dbReference type="EMBL" id="LAZR01011472">
    <property type="protein sequence ID" value="KKM61497.1"/>
    <property type="molecule type" value="Genomic_DNA"/>
</dbReference>
<evidence type="ECO:0000313" key="2">
    <source>
        <dbReference type="EMBL" id="KKM61497.1"/>
    </source>
</evidence>
<feature type="transmembrane region" description="Helical" evidence="1">
    <location>
        <begin position="12"/>
        <end position="34"/>
    </location>
</feature>
<protein>
    <submittedName>
        <fullName evidence="2">Uncharacterized protein</fullName>
    </submittedName>
</protein>
<name>A0A0F9LWQ3_9ZZZZ</name>
<evidence type="ECO:0000256" key="1">
    <source>
        <dbReference type="SAM" id="Phobius"/>
    </source>
</evidence>
<keyword evidence="1" id="KW-1133">Transmembrane helix</keyword>
<gene>
    <name evidence="2" type="ORF">LCGC14_1531130</name>
</gene>
<sequence length="39" mass="4708">MWDNDGFAHPNNWWGVFYIFVAFVFFAALISSFFRNDEE</sequence>
<keyword evidence="1" id="KW-0472">Membrane</keyword>
<organism evidence="2">
    <name type="scientific">marine sediment metagenome</name>
    <dbReference type="NCBI Taxonomy" id="412755"/>
    <lineage>
        <taxon>unclassified sequences</taxon>
        <taxon>metagenomes</taxon>
        <taxon>ecological metagenomes</taxon>
    </lineage>
</organism>
<keyword evidence="1" id="KW-0812">Transmembrane</keyword>
<accession>A0A0F9LWQ3</accession>
<dbReference type="AlphaFoldDB" id="A0A0F9LWQ3"/>
<reference evidence="2" key="1">
    <citation type="journal article" date="2015" name="Nature">
        <title>Complex archaea that bridge the gap between prokaryotes and eukaryotes.</title>
        <authorList>
            <person name="Spang A."/>
            <person name="Saw J.H."/>
            <person name="Jorgensen S.L."/>
            <person name="Zaremba-Niedzwiedzka K."/>
            <person name="Martijn J."/>
            <person name="Lind A.E."/>
            <person name="van Eijk R."/>
            <person name="Schleper C."/>
            <person name="Guy L."/>
            <person name="Ettema T.J."/>
        </authorList>
    </citation>
    <scope>NUCLEOTIDE SEQUENCE</scope>
</reference>
<proteinExistence type="predicted"/>
<comment type="caution">
    <text evidence="2">The sequence shown here is derived from an EMBL/GenBank/DDBJ whole genome shotgun (WGS) entry which is preliminary data.</text>
</comment>